<name>A0A1H8BFC9_9PROT</name>
<reference evidence="1 2" key="1">
    <citation type="submission" date="2016-10" db="EMBL/GenBank/DDBJ databases">
        <authorList>
            <person name="de Groot N.N."/>
        </authorList>
    </citation>
    <scope>NUCLEOTIDE SEQUENCE [LARGE SCALE GENOMIC DNA]</scope>
    <source>
        <strain evidence="1 2">Nm22</strain>
    </source>
</reference>
<evidence type="ECO:0000313" key="1">
    <source>
        <dbReference type="EMBL" id="SEM80567.1"/>
    </source>
</evidence>
<accession>A0A1H8BFC9</accession>
<dbReference type="EMBL" id="FOCP01000002">
    <property type="protein sequence ID" value="SEM80567.1"/>
    <property type="molecule type" value="Genomic_DNA"/>
</dbReference>
<gene>
    <name evidence="1" type="ORF">SAMN05216325_102207</name>
</gene>
<proteinExistence type="predicted"/>
<dbReference type="AlphaFoldDB" id="A0A1H8BFC9"/>
<dbReference type="Proteomes" id="UP000199459">
    <property type="component" value="Unassembled WGS sequence"/>
</dbReference>
<evidence type="ECO:0000313" key="2">
    <source>
        <dbReference type="Proteomes" id="UP000199459"/>
    </source>
</evidence>
<sequence>MDPDFHNCRTLGSGCHLIIGLFICQSVASFWKESGHQNVSQTMTNCCKVINNPGEQKERRLRRKNTIFTCFWLFRANEFFVSEQNVTGIDWLTDLYPVKENVYGSDRIDKT</sequence>
<organism evidence="1 2">
    <name type="scientific">Nitrosomonas marina</name>
    <dbReference type="NCBI Taxonomy" id="917"/>
    <lineage>
        <taxon>Bacteria</taxon>
        <taxon>Pseudomonadati</taxon>
        <taxon>Pseudomonadota</taxon>
        <taxon>Betaproteobacteria</taxon>
        <taxon>Nitrosomonadales</taxon>
        <taxon>Nitrosomonadaceae</taxon>
        <taxon>Nitrosomonas</taxon>
    </lineage>
</organism>
<protein>
    <submittedName>
        <fullName evidence="1">Uncharacterized protein</fullName>
    </submittedName>
</protein>